<reference evidence="1 2" key="1">
    <citation type="submission" date="2020-10" db="EMBL/GenBank/DDBJ databases">
        <title>The Coptis chinensis genome and diversification of protoberbering-type alkaloids.</title>
        <authorList>
            <person name="Wang B."/>
            <person name="Shu S."/>
            <person name="Song C."/>
            <person name="Liu Y."/>
        </authorList>
    </citation>
    <scope>NUCLEOTIDE SEQUENCE [LARGE SCALE GENOMIC DNA]</scope>
    <source>
        <strain evidence="1">HL-2020</strain>
        <tissue evidence="1">Leaf</tissue>
    </source>
</reference>
<name>A0A835LYB1_9MAGN</name>
<evidence type="ECO:0000313" key="1">
    <source>
        <dbReference type="EMBL" id="KAF9603941.1"/>
    </source>
</evidence>
<organism evidence="1 2">
    <name type="scientific">Coptis chinensis</name>
    <dbReference type="NCBI Taxonomy" id="261450"/>
    <lineage>
        <taxon>Eukaryota</taxon>
        <taxon>Viridiplantae</taxon>
        <taxon>Streptophyta</taxon>
        <taxon>Embryophyta</taxon>
        <taxon>Tracheophyta</taxon>
        <taxon>Spermatophyta</taxon>
        <taxon>Magnoliopsida</taxon>
        <taxon>Ranunculales</taxon>
        <taxon>Ranunculaceae</taxon>
        <taxon>Coptidoideae</taxon>
        <taxon>Coptis</taxon>
    </lineage>
</organism>
<sequence>LPNEARKISRGQSVYYKEYKATVLERLPRVVISSLDAHLEEGLHSRVKEKWKFLFMTQ</sequence>
<evidence type="ECO:0000313" key="2">
    <source>
        <dbReference type="Proteomes" id="UP000631114"/>
    </source>
</evidence>
<dbReference type="Proteomes" id="UP000631114">
    <property type="component" value="Unassembled WGS sequence"/>
</dbReference>
<keyword evidence="2" id="KW-1185">Reference proteome</keyword>
<protein>
    <submittedName>
        <fullName evidence="1">Uncharacterized protein</fullName>
    </submittedName>
</protein>
<feature type="non-terminal residue" evidence="1">
    <location>
        <position position="58"/>
    </location>
</feature>
<dbReference type="EMBL" id="JADFTS010000006">
    <property type="protein sequence ID" value="KAF9603941.1"/>
    <property type="molecule type" value="Genomic_DNA"/>
</dbReference>
<comment type="caution">
    <text evidence="1">The sequence shown here is derived from an EMBL/GenBank/DDBJ whole genome shotgun (WGS) entry which is preliminary data.</text>
</comment>
<dbReference type="AlphaFoldDB" id="A0A835LYB1"/>
<accession>A0A835LYB1</accession>
<proteinExistence type="predicted"/>
<gene>
    <name evidence="1" type="ORF">IFM89_039161</name>
</gene>